<accession>A0A317SR52</accession>
<evidence type="ECO:0000313" key="2">
    <source>
        <dbReference type="Proteomes" id="UP000246991"/>
    </source>
</evidence>
<sequence length="157" mass="17387">MRWFGRVFHFAKGIRRIVPHGIRSGVLGSARGLKPGPRECQNLTSNRGISDRTRHCTSISRGRSQPCGMQDFTLRFEAGLVAKEQITIDSALRGRSHLLEYRHAAPYQLRAGLAVFSPRLAGKGNSNVPSQISIRALAVVCHRAQVIGRKKASFWSP</sequence>
<organism evidence="1 2">
    <name type="scientific">Tuber magnatum</name>
    <name type="common">white Piedmont truffle</name>
    <dbReference type="NCBI Taxonomy" id="42249"/>
    <lineage>
        <taxon>Eukaryota</taxon>
        <taxon>Fungi</taxon>
        <taxon>Dikarya</taxon>
        <taxon>Ascomycota</taxon>
        <taxon>Pezizomycotina</taxon>
        <taxon>Pezizomycetes</taxon>
        <taxon>Pezizales</taxon>
        <taxon>Tuberaceae</taxon>
        <taxon>Tuber</taxon>
    </lineage>
</organism>
<proteinExistence type="predicted"/>
<dbReference type="Proteomes" id="UP000246991">
    <property type="component" value="Unassembled WGS sequence"/>
</dbReference>
<evidence type="ECO:0000313" key="1">
    <source>
        <dbReference type="EMBL" id="PWW76260.1"/>
    </source>
</evidence>
<dbReference type="EMBL" id="PYWC01000035">
    <property type="protein sequence ID" value="PWW76260.1"/>
    <property type="molecule type" value="Genomic_DNA"/>
</dbReference>
<dbReference type="AlphaFoldDB" id="A0A317SR52"/>
<comment type="caution">
    <text evidence="1">The sequence shown here is derived from an EMBL/GenBank/DDBJ whole genome shotgun (WGS) entry which is preliminary data.</text>
</comment>
<gene>
    <name evidence="1" type="ORF">C7212DRAFT_344746</name>
</gene>
<protein>
    <submittedName>
        <fullName evidence="1">Uncharacterized protein</fullName>
    </submittedName>
</protein>
<name>A0A317SR52_9PEZI</name>
<keyword evidence="2" id="KW-1185">Reference proteome</keyword>
<reference evidence="1 2" key="1">
    <citation type="submission" date="2018-03" db="EMBL/GenBank/DDBJ databases">
        <title>Genomes of Pezizomycetes fungi and the evolution of truffles.</title>
        <authorList>
            <person name="Murat C."/>
            <person name="Payen T."/>
            <person name="Noel B."/>
            <person name="Kuo A."/>
            <person name="Martin F.M."/>
        </authorList>
    </citation>
    <scope>NUCLEOTIDE SEQUENCE [LARGE SCALE GENOMIC DNA]</scope>
    <source>
        <strain evidence="1">091103-1</strain>
    </source>
</reference>